<name>A0A9W7FNK5_9STRA</name>
<dbReference type="InterPro" id="IPR023393">
    <property type="entry name" value="START-like_dom_sf"/>
</dbReference>
<dbReference type="AlphaFoldDB" id="A0A9W7FNK5"/>
<feature type="transmembrane region" description="Helical" evidence="1">
    <location>
        <begin position="110"/>
        <end position="131"/>
    </location>
</feature>
<keyword evidence="1" id="KW-0812">Transmembrane</keyword>
<accession>A0A9W7FNK5</accession>
<keyword evidence="1" id="KW-1133">Transmembrane helix</keyword>
<feature type="transmembrane region" description="Helical" evidence="1">
    <location>
        <begin position="151"/>
        <end position="168"/>
    </location>
</feature>
<sequence length="513" mass="59347">MAFSTFFQTSYGDDKTRWLIADKSIDYDSSFHKKFKFASYAAILIYPVGIPALYTYELFKHREAIKDFENRRTNDRIKHIAFLWRDYRPQYWWFEIYECFRRLSLTGMLVYFETGSVLQLCFSIILAILSLQVYTECKPFEKPSENDLVKVSSLSIILTLIAVIMFKLRSKDITESSNQIGIVLIIVNSLVFVILGLGIFIPSLLKFFNKFNTKNHNHDGPLKEMGPECEDSVEAFIDHFKRLVDSDKEEAGWVDFNTRDWHINSITADEWMEKTGAHMQWRCTYGSGPANQARLKFTVDLDINTVVSHNDEEGHKMTSGQAYTLRKGENWREVYQSYVFPWPLRERDGIYMEYTRKELDGSHIIASRSSKELSEATNSLSVKAGRMRQNLILGGLHFRPLHNGKTEITSVIQTELGGVLDAFDYYKRRVALTYMKEQVDKHYRIAHRAAPRRSASISTTEFKDKSSSKASAALNIELGYMIRTSAGTFEGDKQETVFVMENPMTVRKEEQIL</sequence>
<protein>
    <submittedName>
        <fullName evidence="4">Uncharacterized protein</fullName>
    </submittedName>
</protein>
<dbReference type="EMBL" id="BRXW01000229">
    <property type="protein sequence ID" value="GMI15300.1"/>
    <property type="molecule type" value="Genomic_DNA"/>
</dbReference>
<proteinExistence type="predicted"/>
<dbReference type="InterPro" id="IPR010308">
    <property type="entry name" value="TRP_C"/>
</dbReference>
<dbReference type="PANTHER" id="PTHR11319">
    <property type="entry name" value="G PROTEIN-COUPLED RECEPTOR-RELATED"/>
    <property type="match status" value="1"/>
</dbReference>
<evidence type="ECO:0000259" key="3">
    <source>
        <dbReference type="Pfam" id="PF06011"/>
    </source>
</evidence>
<evidence type="ECO:0000313" key="5">
    <source>
        <dbReference type="Proteomes" id="UP001165122"/>
    </source>
</evidence>
<dbReference type="SUPFAM" id="SSF55961">
    <property type="entry name" value="Bet v1-like"/>
    <property type="match status" value="1"/>
</dbReference>
<dbReference type="Gene3D" id="3.30.530.20">
    <property type="match status" value="1"/>
</dbReference>
<dbReference type="PANTHER" id="PTHR11319:SF35">
    <property type="entry name" value="OUTER MEMBRANE PROTEIN PMPC-RELATED"/>
    <property type="match status" value="1"/>
</dbReference>
<dbReference type="InterPro" id="IPR002913">
    <property type="entry name" value="START_lipid-bd_dom"/>
</dbReference>
<dbReference type="Pfam" id="PF01852">
    <property type="entry name" value="START"/>
    <property type="match status" value="1"/>
</dbReference>
<keyword evidence="5" id="KW-1185">Reference proteome</keyword>
<dbReference type="GO" id="GO:0008289">
    <property type="term" value="F:lipid binding"/>
    <property type="evidence" value="ECO:0007669"/>
    <property type="project" value="InterPro"/>
</dbReference>
<keyword evidence="1" id="KW-0472">Membrane</keyword>
<reference evidence="5" key="1">
    <citation type="journal article" date="2023" name="Commun. Biol.">
        <title>Genome analysis of Parmales, the sister group of diatoms, reveals the evolutionary specialization of diatoms from phago-mixotrophs to photoautotrophs.</title>
        <authorList>
            <person name="Ban H."/>
            <person name="Sato S."/>
            <person name="Yoshikawa S."/>
            <person name="Yamada K."/>
            <person name="Nakamura Y."/>
            <person name="Ichinomiya M."/>
            <person name="Sato N."/>
            <person name="Blanc-Mathieu R."/>
            <person name="Endo H."/>
            <person name="Kuwata A."/>
            <person name="Ogata H."/>
        </authorList>
    </citation>
    <scope>NUCLEOTIDE SEQUENCE [LARGE SCALE GENOMIC DNA]</scope>
    <source>
        <strain evidence="5">NIES 3700</strain>
    </source>
</reference>
<feature type="transmembrane region" description="Helical" evidence="1">
    <location>
        <begin position="180"/>
        <end position="205"/>
    </location>
</feature>
<evidence type="ECO:0000313" key="4">
    <source>
        <dbReference type="EMBL" id="GMI15300.1"/>
    </source>
</evidence>
<comment type="caution">
    <text evidence="4">The sequence shown here is derived from an EMBL/GenBank/DDBJ whole genome shotgun (WGS) entry which is preliminary data.</text>
</comment>
<evidence type="ECO:0000259" key="2">
    <source>
        <dbReference type="Pfam" id="PF01852"/>
    </source>
</evidence>
<feature type="domain" description="TRP C-terminal" evidence="3">
    <location>
        <begin position="79"/>
        <end position="210"/>
    </location>
</feature>
<organism evidence="4 5">
    <name type="scientific">Triparma laevis f. longispina</name>
    <dbReference type="NCBI Taxonomy" id="1714387"/>
    <lineage>
        <taxon>Eukaryota</taxon>
        <taxon>Sar</taxon>
        <taxon>Stramenopiles</taxon>
        <taxon>Ochrophyta</taxon>
        <taxon>Bolidophyceae</taxon>
        <taxon>Parmales</taxon>
        <taxon>Triparmaceae</taxon>
        <taxon>Triparma</taxon>
    </lineage>
</organism>
<dbReference type="Pfam" id="PF06011">
    <property type="entry name" value="TRP"/>
    <property type="match status" value="1"/>
</dbReference>
<gene>
    <name evidence="4" type="ORF">TrLO_g10494</name>
</gene>
<feature type="domain" description="START" evidence="2">
    <location>
        <begin position="335"/>
        <end position="435"/>
    </location>
</feature>
<dbReference type="Proteomes" id="UP001165122">
    <property type="component" value="Unassembled WGS sequence"/>
</dbReference>
<evidence type="ECO:0000256" key="1">
    <source>
        <dbReference type="SAM" id="Phobius"/>
    </source>
</evidence>
<dbReference type="OrthoDB" id="5950997at2759"/>
<feature type="transmembrane region" description="Helical" evidence="1">
    <location>
        <begin position="37"/>
        <end position="56"/>
    </location>
</feature>